<keyword evidence="3" id="KW-1185">Reference proteome</keyword>
<dbReference type="eggNOG" id="ENOG5032SIM">
    <property type="taxonomic scope" value="Bacteria"/>
</dbReference>
<proteinExistence type="predicted"/>
<keyword evidence="1" id="KW-0732">Signal</keyword>
<gene>
    <name evidence="2" type="ordered locus">Nham_1924</name>
</gene>
<evidence type="ECO:0000313" key="2">
    <source>
        <dbReference type="EMBL" id="ABE62732.1"/>
    </source>
</evidence>
<dbReference type="HOGENOM" id="CLU_137340_0_0_5"/>
<dbReference type="STRING" id="323097.Nham_1924"/>
<evidence type="ECO:0000313" key="3">
    <source>
        <dbReference type="Proteomes" id="UP000001953"/>
    </source>
</evidence>
<dbReference type="GO" id="GO:0009055">
    <property type="term" value="F:electron transfer activity"/>
    <property type="evidence" value="ECO:0007669"/>
    <property type="project" value="InterPro"/>
</dbReference>
<evidence type="ECO:0008006" key="4">
    <source>
        <dbReference type="Google" id="ProtNLM"/>
    </source>
</evidence>
<dbReference type="GO" id="GO:0022900">
    <property type="term" value="P:electron transport chain"/>
    <property type="evidence" value="ECO:0007669"/>
    <property type="project" value="InterPro"/>
</dbReference>
<dbReference type="KEGG" id="nha:Nham_1924"/>
<dbReference type="EMBL" id="CP000319">
    <property type="protein sequence ID" value="ABE62732.1"/>
    <property type="molecule type" value="Genomic_DNA"/>
</dbReference>
<dbReference type="GO" id="GO:0020037">
    <property type="term" value="F:heme binding"/>
    <property type="evidence" value="ECO:0007669"/>
    <property type="project" value="InterPro"/>
</dbReference>
<dbReference type="GO" id="GO:0005506">
    <property type="term" value="F:iron ion binding"/>
    <property type="evidence" value="ECO:0007669"/>
    <property type="project" value="InterPro"/>
</dbReference>
<feature type="chain" id="PRO_5004196205" description="Cytochrome c" evidence="1">
    <location>
        <begin position="21"/>
        <end position="155"/>
    </location>
</feature>
<protein>
    <recommendedName>
        <fullName evidence="4">Cytochrome c</fullName>
    </recommendedName>
</protein>
<name>Q1QM15_NITHX</name>
<dbReference type="SUPFAM" id="SSF47175">
    <property type="entry name" value="Cytochromes"/>
    <property type="match status" value="1"/>
</dbReference>
<sequence length="155" mass="16660">MKSHMLIVVSCAGAILTSFAAAQSPGGLPSANYIPHLGDIMGATQLRHFKLSFAGKLRNWELASYELDQIKDSLQDAVTLYPGIPVTDMTIMAEPVRLLGEAIQKKDPRKFSAAFSELTAACNGCHQAIGRGFIVIQVPTSSPFSNQIFEPAAKP</sequence>
<dbReference type="AlphaFoldDB" id="Q1QM15"/>
<organism evidence="2 3">
    <name type="scientific">Nitrobacter hamburgensis (strain DSM 10229 / NCIMB 13809 / X14)</name>
    <dbReference type="NCBI Taxonomy" id="323097"/>
    <lineage>
        <taxon>Bacteria</taxon>
        <taxon>Pseudomonadati</taxon>
        <taxon>Pseudomonadota</taxon>
        <taxon>Alphaproteobacteria</taxon>
        <taxon>Hyphomicrobiales</taxon>
        <taxon>Nitrobacteraceae</taxon>
        <taxon>Nitrobacter</taxon>
    </lineage>
</organism>
<dbReference type="RefSeq" id="WP_011510412.1">
    <property type="nucleotide sequence ID" value="NC_007964.1"/>
</dbReference>
<evidence type="ECO:0000256" key="1">
    <source>
        <dbReference type="SAM" id="SignalP"/>
    </source>
</evidence>
<dbReference type="Proteomes" id="UP000001953">
    <property type="component" value="Chromosome"/>
</dbReference>
<feature type="signal peptide" evidence="1">
    <location>
        <begin position="1"/>
        <end position="20"/>
    </location>
</feature>
<accession>Q1QM15</accession>
<reference evidence="2 3" key="1">
    <citation type="submission" date="2006-03" db="EMBL/GenBank/DDBJ databases">
        <title>Complete sequence of chromosome of Nitrobacter hamburgensis X14.</title>
        <authorList>
            <consortium name="US DOE Joint Genome Institute"/>
            <person name="Copeland A."/>
            <person name="Lucas S."/>
            <person name="Lapidus A."/>
            <person name="Barry K."/>
            <person name="Detter J.C."/>
            <person name="Glavina del Rio T."/>
            <person name="Hammon N."/>
            <person name="Israni S."/>
            <person name="Dalin E."/>
            <person name="Tice H."/>
            <person name="Pitluck S."/>
            <person name="Chain P."/>
            <person name="Malfatti S."/>
            <person name="Shin M."/>
            <person name="Vergez L."/>
            <person name="Schmutz J."/>
            <person name="Larimer F."/>
            <person name="Land M."/>
            <person name="Hauser L."/>
            <person name="Kyrpides N."/>
            <person name="Ivanova N."/>
            <person name="Ward B."/>
            <person name="Arp D."/>
            <person name="Klotz M."/>
            <person name="Stein L."/>
            <person name="O'Mullan G."/>
            <person name="Starkenburg S."/>
            <person name="Sayavedra L."/>
            <person name="Poret-Peterson A.T."/>
            <person name="Gentry M.E."/>
            <person name="Bruce D."/>
            <person name="Richardson P."/>
        </authorList>
    </citation>
    <scope>NUCLEOTIDE SEQUENCE [LARGE SCALE GENOMIC DNA]</scope>
    <source>
        <strain evidence="3">DSM 10229 / NCIMB 13809 / X14</strain>
    </source>
</reference>
<dbReference type="InterPro" id="IPR010980">
    <property type="entry name" value="Cyt_c/b562"/>
</dbReference>